<name>A0A2A6B2C9_PRIPA</name>
<reference evidence="3" key="1">
    <citation type="journal article" date="2008" name="Nat. Genet.">
        <title>The Pristionchus pacificus genome provides a unique perspective on nematode lifestyle and parasitism.</title>
        <authorList>
            <person name="Dieterich C."/>
            <person name="Clifton S.W."/>
            <person name="Schuster L.N."/>
            <person name="Chinwalla A."/>
            <person name="Delehaunty K."/>
            <person name="Dinkelacker I."/>
            <person name="Fulton L."/>
            <person name="Fulton R."/>
            <person name="Godfrey J."/>
            <person name="Minx P."/>
            <person name="Mitreva M."/>
            <person name="Roeseler W."/>
            <person name="Tian H."/>
            <person name="Witte H."/>
            <person name="Yang S.P."/>
            <person name="Wilson R.K."/>
            <person name="Sommer R.J."/>
        </authorList>
    </citation>
    <scope>NUCLEOTIDE SEQUENCE [LARGE SCALE GENOMIC DNA]</scope>
    <source>
        <strain evidence="3">PS312</strain>
    </source>
</reference>
<organism evidence="2 3">
    <name type="scientific">Pristionchus pacificus</name>
    <name type="common">Parasitic nematode worm</name>
    <dbReference type="NCBI Taxonomy" id="54126"/>
    <lineage>
        <taxon>Eukaryota</taxon>
        <taxon>Metazoa</taxon>
        <taxon>Ecdysozoa</taxon>
        <taxon>Nematoda</taxon>
        <taxon>Chromadorea</taxon>
        <taxon>Rhabditida</taxon>
        <taxon>Rhabditina</taxon>
        <taxon>Diplogasteromorpha</taxon>
        <taxon>Diplogasteroidea</taxon>
        <taxon>Neodiplogasteridae</taxon>
        <taxon>Pristionchus</taxon>
    </lineage>
</organism>
<accession>A0A8R1YT97</accession>
<sequence>MPPRGLDVGRKMLTRCAWFSSHDESRFCAGIFFLQKNTSEQCLLLSMCSIKSQERFVFHVPEDKLDVAVRRAAAQNPTDEASEREYQSTRRKRKKKRMTSSRIRTCEDTDQSLLKLASVHRNDLGPQSEVPVTGFTLSTHVVLDPDTVPVPELPPAKWERRKLSESGQDNKSVKALNVKRTHSWPHIGRPVAALVVVVARVPQQPSVSGVSTPPVHLPVVVAGAQSASSKQPEFLHLVPVFYIGLNIKYREYTPNGNQDSRCIVKIWFTESWTA</sequence>
<evidence type="ECO:0000313" key="3">
    <source>
        <dbReference type="Proteomes" id="UP000005239"/>
    </source>
</evidence>
<accession>A0A2A6B2C9</accession>
<proteinExistence type="predicted"/>
<gene>
    <name evidence="2" type="primary">WBGene00278214</name>
</gene>
<evidence type="ECO:0000313" key="2">
    <source>
        <dbReference type="EnsemblMetazoa" id="PPA39845.1"/>
    </source>
</evidence>
<dbReference type="AlphaFoldDB" id="A0A2A6B2C9"/>
<reference evidence="2" key="2">
    <citation type="submission" date="2022-06" db="UniProtKB">
        <authorList>
            <consortium name="EnsemblMetazoa"/>
        </authorList>
    </citation>
    <scope>IDENTIFICATION</scope>
    <source>
        <strain evidence="2">PS312</strain>
    </source>
</reference>
<evidence type="ECO:0000256" key="1">
    <source>
        <dbReference type="SAM" id="MobiDB-lite"/>
    </source>
</evidence>
<feature type="compositionally biased region" description="Basic residues" evidence="1">
    <location>
        <begin position="89"/>
        <end position="99"/>
    </location>
</feature>
<protein>
    <submittedName>
        <fullName evidence="2">Uncharacterized protein</fullName>
    </submittedName>
</protein>
<dbReference type="EnsemblMetazoa" id="PPA39845.1">
    <property type="protein sequence ID" value="PPA39845.1"/>
    <property type="gene ID" value="WBGene00278214"/>
</dbReference>
<feature type="region of interest" description="Disordered" evidence="1">
    <location>
        <begin position="71"/>
        <end position="102"/>
    </location>
</feature>
<keyword evidence="3" id="KW-1185">Reference proteome</keyword>
<dbReference type="Proteomes" id="UP000005239">
    <property type="component" value="Unassembled WGS sequence"/>
</dbReference>